<organism evidence="1 2">
    <name type="scientific">Teratosphaeria nubilosa</name>
    <dbReference type="NCBI Taxonomy" id="161662"/>
    <lineage>
        <taxon>Eukaryota</taxon>
        <taxon>Fungi</taxon>
        <taxon>Dikarya</taxon>
        <taxon>Ascomycota</taxon>
        <taxon>Pezizomycotina</taxon>
        <taxon>Dothideomycetes</taxon>
        <taxon>Dothideomycetidae</taxon>
        <taxon>Mycosphaerellales</taxon>
        <taxon>Teratosphaeriaceae</taxon>
        <taxon>Teratosphaeria</taxon>
    </lineage>
</organism>
<accession>A0A6G1L6J5</accession>
<sequence>MQTPELVFIIGKVMSSSKFPKKPGSEGVETDPKYRYQKVGETLKDWINITDQGNAERYVNFELFQAAVYADGLFEDRIESLTYAMDLASGRQQPTSTTPKFLSGCGHEHEADALTVDQEARDVYLLSAAEWICEYGAVCYAQLAKQPVVAGVRDNLWSLVQYITPIASFPLAVSLPDAQPNLLFSLLATTALAECEPRIGAD</sequence>
<dbReference type="Proteomes" id="UP000799436">
    <property type="component" value="Unassembled WGS sequence"/>
</dbReference>
<name>A0A6G1L6J5_9PEZI</name>
<keyword evidence="2" id="KW-1185">Reference proteome</keyword>
<gene>
    <name evidence="1" type="ORF">EJ03DRAFT_120557</name>
</gene>
<dbReference type="OrthoDB" id="3350591at2759"/>
<dbReference type="EMBL" id="ML995844">
    <property type="protein sequence ID" value="KAF2768497.1"/>
    <property type="molecule type" value="Genomic_DNA"/>
</dbReference>
<evidence type="ECO:0000313" key="1">
    <source>
        <dbReference type="EMBL" id="KAF2768497.1"/>
    </source>
</evidence>
<protein>
    <submittedName>
        <fullName evidence="1">Uncharacterized protein</fullName>
    </submittedName>
</protein>
<reference evidence="1" key="1">
    <citation type="journal article" date="2020" name="Stud. Mycol.">
        <title>101 Dothideomycetes genomes: a test case for predicting lifestyles and emergence of pathogens.</title>
        <authorList>
            <person name="Haridas S."/>
            <person name="Albert R."/>
            <person name="Binder M."/>
            <person name="Bloem J."/>
            <person name="Labutti K."/>
            <person name="Salamov A."/>
            <person name="Andreopoulos B."/>
            <person name="Baker S."/>
            <person name="Barry K."/>
            <person name="Bills G."/>
            <person name="Bluhm B."/>
            <person name="Cannon C."/>
            <person name="Castanera R."/>
            <person name="Culley D."/>
            <person name="Daum C."/>
            <person name="Ezra D."/>
            <person name="Gonzalez J."/>
            <person name="Henrissat B."/>
            <person name="Kuo A."/>
            <person name="Liang C."/>
            <person name="Lipzen A."/>
            <person name="Lutzoni F."/>
            <person name="Magnuson J."/>
            <person name="Mondo S."/>
            <person name="Nolan M."/>
            <person name="Ohm R."/>
            <person name="Pangilinan J."/>
            <person name="Park H.-J."/>
            <person name="Ramirez L."/>
            <person name="Alfaro M."/>
            <person name="Sun H."/>
            <person name="Tritt A."/>
            <person name="Yoshinaga Y."/>
            <person name="Zwiers L.-H."/>
            <person name="Turgeon B."/>
            <person name="Goodwin S."/>
            <person name="Spatafora J."/>
            <person name="Crous P."/>
            <person name="Grigoriev I."/>
        </authorList>
    </citation>
    <scope>NUCLEOTIDE SEQUENCE</scope>
    <source>
        <strain evidence="1">CBS 116005</strain>
    </source>
</reference>
<dbReference type="AlphaFoldDB" id="A0A6G1L6J5"/>
<evidence type="ECO:0000313" key="2">
    <source>
        <dbReference type="Proteomes" id="UP000799436"/>
    </source>
</evidence>
<proteinExistence type="predicted"/>